<proteinExistence type="predicted"/>
<evidence type="ECO:0000313" key="2">
    <source>
        <dbReference type="Proteomes" id="UP000185285"/>
    </source>
</evidence>
<dbReference type="Gene3D" id="2.60.120.620">
    <property type="entry name" value="q2cbj1_9rhob like domain"/>
    <property type="match status" value="1"/>
</dbReference>
<evidence type="ECO:0000313" key="1">
    <source>
        <dbReference type="EMBL" id="AIX28389.1"/>
    </source>
</evidence>
<keyword evidence="2" id="KW-1185">Reference proteome</keyword>
<dbReference type="EMBL" id="KJ019089">
    <property type="protein sequence ID" value="AIX28389.1"/>
    <property type="molecule type" value="Genomic_DNA"/>
</dbReference>
<sequence length="166" mass="19160">MISIVEEFLSEEENDQLAEVALTYSKKYEGRGKFEWQSAGDSPLNSYYLNNIEYPQIVRTFSDRCESTVNKLLEHIKHTCKATEIWYNVYDNTQYQEPHTHGGAIFSLVYFNKLPKGSSKLQFTLDPDECSFHKERTAIFFVGGLEHGVLRGTNVDPRITWSSNYA</sequence>
<accession>A0A0E3FKE5</accession>
<organism evidence="1 2">
    <name type="scientific">Synechococcus phage ACG-2014j</name>
    <dbReference type="NCBI Taxonomy" id="1493514"/>
    <lineage>
        <taxon>Viruses</taxon>
        <taxon>Duplodnaviria</taxon>
        <taxon>Heunggongvirae</taxon>
        <taxon>Uroviricota</taxon>
        <taxon>Caudoviricetes</taxon>
        <taxon>Pantevenvirales</taxon>
        <taxon>Kyanoviridae</taxon>
        <taxon>Potamoivirus</taxon>
        <taxon>Potamoivirus tusconj</taxon>
    </lineage>
</organism>
<gene>
    <name evidence="1" type="ORF">Syn7803US23_45</name>
</gene>
<name>A0A0E3FKE5_9CAUD</name>
<dbReference type="Proteomes" id="UP000185285">
    <property type="component" value="Segment"/>
</dbReference>
<reference evidence="1 2" key="1">
    <citation type="submission" date="2013-12" db="EMBL/GenBank/DDBJ databases">
        <title>Ecological redundancy of diverse viral populations within a natural community.</title>
        <authorList>
            <person name="Gregory A.C."/>
            <person name="LaButti K."/>
            <person name="Copeland A."/>
            <person name="Woyke T."/>
            <person name="Sullivan M.B."/>
        </authorList>
    </citation>
    <scope>NUCLEOTIDE SEQUENCE [LARGE SCALE GENOMIC DNA]</scope>
    <source>
        <strain evidence="1">Syn7803US23</strain>
    </source>
</reference>
<protein>
    <submittedName>
        <fullName evidence="1">Uncharacterized protein</fullName>
    </submittedName>
</protein>